<evidence type="ECO:0000256" key="4">
    <source>
        <dbReference type="ARBA" id="ARBA00022840"/>
    </source>
</evidence>
<feature type="short sequence motif" description="'KMSKS' region" evidence="7">
    <location>
        <begin position="225"/>
        <end position="229"/>
    </location>
</feature>
<feature type="short sequence motif" description="'HIGH' region" evidence="7">
    <location>
        <begin position="10"/>
        <end position="20"/>
    </location>
</feature>
<feature type="domain" description="Aminoacyl-tRNA synthetase class I anticodon-binding" evidence="9">
    <location>
        <begin position="310"/>
        <end position="451"/>
    </location>
</feature>
<reference evidence="10 11" key="1">
    <citation type="submission" date="2018-05" db="EMBL/GenBank/DDBJ databases">
        <title>Coraliomargarita sinensis sp. nov., isolated from a marine solar saltern.</title>
        <authorList>
            <person name="Zhou L.Y."/>
        </authorList>
    </citation>
    <scope>NUCLEOTIDE SEQUENCE [LARGE SCALE GENOMIC DNA]</scope>
    <source>
        <strain evidence="10 11">WN38</strain>
    </source>
</reference>
<dbReference type="GO" id="GO:0005524">
    <property type="term" value="F:ATP binding"/>
    <property type="evidence" value="ECO:0007669"/>
    <property type="project" value="UniProtKB-UniRule"/>
</dbReference>
<proteinExistence type="inferred from homology"/>
<dbReference type="InParanoid" id="A0A317ZIT8"/>
<dbReference type="InterPro" id="IPR020058">
    <property type="entry name" value="Glu/Gln-tRNA-synth_Ib_cat-dom"/>
</dbReference>
<evidence type="ECO:0000313" key="10">
    <source>
        <dbReference type="EMBL" id="PXA03301.1"/>
    </source>
</evidence>
<dbReference type="CDD" id="cd00808">
    <property type="entry name" value="GluRS_core"/>
    <property type="match status" value="1"/>
</dbReference>
<evidence type="ECO:0000259" key="9">
    <source>
        <dbReference type="Pfam" id="PF19269"/>
    </source>
</evidence>
<comment type="catalytic activity">
    <reaction evidence="7">
        <text>tRNA(Glu) + L-glutamate + ATP = L-glutamyl-tRNA(Glu) + AMP + diphosphate</text>
        <dbReference type="Rhea" id="RHEA:23540"/>
        <dbReference type="Rhea" id="RHEA-COMP:9663"/>
        <dbReference type="Rhea" id="RHEA-COMP:9680"/>
        <dbReference type="ChEBI" id="CHEBI:29985"/>
        <dbReference type="ChEBI" id="CHEBI:30616"/>
        <dbReference type="ChEBI" id="CHEBI:33019"/>
        <dbReference type="ChEBI" id="CHEBI:78442"/>
        <dbReference type="ChEBI" id="CHEBI:78520"/>
        <dbReference type="ChEBI" id="CHEBI:456215"/>
        <dbReference type="EC" id="6.1.1.17"/>
    </reaction>
</comment>
<dbReference type="FunCoup" id="A0A317ZIT8">
    <property type="interactions" value="515"/>
</dbReference>
<comment type="caution">
    <text evidence="10">The sequence shown here is derived from an EMBL/GenBank/DDBJ whole genome shotgun (WGS) entry which is preliminary data.</text>
</comment>
<evidence type="ECO:0000256" key="5">
    <source>
        <dbReference type="ARBA" id="ARBA00022917"/>
    </source>
</evidence>
<dbReference type="InterPro" id="IPR020751">
    <property type="entry name" value="aa-tRNA-synth_I_codon-bd_sub2"/>
</dbReference>
<dbReference type="GO" id="GO:0005829">
    <property type="term" value="C:cytosol"/>
    <property type="evidence" value="ECO:0007669"/>
    <property type="project" value="TreeGrafter"/>
</dbReference>
<dbReference type="InterPro" id="IPR045462">
    <property type="entry name" value="aa-tRNA-synth_I_cd-bd"/>
</dbReference>
<dbReference type="Pfam" id="PF19269">
    <property type="entry name" value="Anticodon_2"/>
    <property type="match status" value="1"/>
</dbReference>
<evidence type="ECO:0000256" key="3">
    <source>
        <dbReference type="ARBA" id="ARBA00022741"/>
    </source>
</evidence>
<dbReference type="GO" id="GO:0006424">
    <property type="term" value="P:glutamyl-tRNA aminoacylation"/>
    <property type="evidence" value="ECO:0007669"/>
    <property type="project" value="UniProtKB-UniRule"/>
</dbReference>
<evidence type="ECO:0000313" key="11">
    <source>
        <dbReference type="Proteomes" id="UP000247099"/>
    </source>
</evidence>
<dbReference type="AlphaFoldDB" id="A0A317ZIT8"/>
<feature type="domain" description="Glutamyl/glutaminyl-tRNA synthetase class Ib catalytic" evidence="8">
    <location>
        <begin position="136"/>
        <end position="293"/>
    </location>
</feature>
<comment type="similarity">
    <text evidence="1 7">Belongs to the class-I aminoacyl-tRNA synthetase family. Glutamate--tRNA ligase type 1 subfamily.</text>
</comment>
<gene>
    <name evidence="7" type="primary">gltX</name>
    <name evidence="10" type="ORF">DDZ13_12825</name>
</gene>
<protein>
    <recommendedName>
        <fullName evidence="7">Glutamate--tRNA ligase</fullName>
        <ecNumber evidence="7">6.1.1.17</ecNumber>
    </recommendedName>
    <alternativeName>
        <fullName evidence="7">Glutamyl-tRNA synthetase</fullName>
        <shortName evidence="7">GluRS</shortName>
    </alternativeName>
</protein>
<name>A0A317ZIT8_9BACT</name>
<dbReference type="Gene3D" id="3.40.50.620">
    <property type="entry name" value="HUPs"/>
    <property type="match status" value="2"/>
</dbReference>
<dbReference type="InterPro" id="IPR008925">
    <property type="entry name" value="aa_tRNA-synth_I_cd-bd_sf"/>
</dbReference>
<comment type="subunit">
    <text evidence="7">Monomer.</text>
</comment>
<keyword evidence="3 7" id="KW-0547">Nucleotide-binding</keyword>
<dbReference type="InterPro" id="IPR004527">
    <property type="entry name" value="Glu-tRNA-ligase_bac/mito"/>
</dbReference>
<dbReference type="Gene3D" id="1.10.10.350">
    <property type="match status" value="1"/>
</dbReference>
<comment type="function">
    <text evidence="7">Catalyzes the attachment of glutamate to tRNA(Glu) in a two-step reaction: glutamate is first activated by ATP to form Glu-AMP and then transferred to the acceptor end of tRNA(Glu).</text>
</comment>
<keyword evidence="2 7" id="KW-0436">Ligase</keyword>
<accession>A0A317ZIT8</accession>
<feature type="domain" description="Glutamyl/glutaminyl-tRNA synthetase class Ib catalytic" evidence="8">
    <location>
        <begin position="3"/>
        <end position="108"/>
    </location>
</feature>
<dbReference type="PANTHER" id="PTHR43311">
    <property type="entry name" value="GLUTAMATE--TRNA LIGASE"/>
    <property type="match status" value="1"/>
</dbReference>
<keyword evidence="11" id="KW-1185">Reference proteome</keyword>
<dbReference type="GO" id="GO:0000049">
    <property type="term" value="F:tRNA binding"/>
    <property type="evidence" value="ECO:0007669"/>
    <property type="project" value="InterPro"/>
</dbReference>
<keyword evidence="4 7" id="KW-0067">ATP-binding</keyword>
<dbReference type="GO" id="GO:0004818">
    <property type="term" value="F:glutamate-tRNA ligase activity"/>
    <property type="evidence" value="ECO:0007669"/>
    <property type="project" value="UniProtKB-UniRule"/>
</dbReference>
<evidence type="ECO:0000259" key="8">
    <source>
        <dbReference type="Pfam" id="PF00749"/>
    </source>
</evidence>
<dbReference type="SUPFAM" id="SSF48163">
    <property type="entry name" value="An anticodon-binding domain of class I aminoacyl-tRNA synthetases"/>
    <property type="match status" value="1"/>
</dbReference>
<comment type="caution">
    <text evidence="7">Lacks conserved residue(s) required for the propagation of feature annotation.</text>
</comment>
<comment type="subcellular location">
    <subcellularLocation>
        <location evidence="7">Cytoplasm</location>
    </subcellularLocation>
</comment>
<evidence type="ECO:0000256" key="1">
    <source>
        <dbReference type="ARBA" id="ARBA00007894"/>
    </source>
</evidence>
<dbReference type="PRINTS" id="PR00987">
    <property type="entry name" value="TRNASYNTHGLU"/>
</dbReference>
<dbReference type="EMBL" id="QHJQ01000010">
    <property type="protein sequence ID" value="PXA03301.1"/>
    <property type="molecule type" value="Genomic_DNA"/>
</dbReference>
<dbReference type="InterPro" id="IPR000924">
    <property type="entry name" value="Glu/Gln-tRNA-synth"/>
</dbReference>
<evidence type="ECO:0000256" key="7">
    <source>
        <dbReference type="HAMAP-Rule" id="MF_00022"/>
    </source>
</evidence>
<dbReference type="InterPro" id="IPR033910">
    <property type="entry name" value="GluRS_core"/>
</dbReference>
<dbReference type="Proteomes" id="UP000247099">
    <property type="component" value="Unassembled WGS sequence"/>
</dbReference>
<dbReference type="RefSeq" id="WP_110131857.1">
    <property type="nucleotide sequence ID" value="NZ_QHJQ01000010.1"/>
</dbReference>
<dbReference type="EC" id="6.1.1.17" evidence="7"/>
<dbReference type="SUPFAM" id="SSF52374">
    <property type="entry name" value="Nucleotidylyl transferase"/>
    <property type="match status" value="1"/>
</dbReference>
<keyword evidence="5 7" id="KW-0648">Protein biosynthesis</keyword>
<dbReference type="InterPro" id="IPR049940">
    <property type="entry name" value="GluQ/Sye"/>
</dbReference>
<dbReference type="GO" id="GO:0008270">
    <property type="term" value="F:zinc ion binding"/>
    <property type="evidence" value="ECO:0007669"/>
    <property type="project" value="InterPro"/>
</dbReference>
<dbReference type="Pfam" id="PF00749">
    <property type="entry name" value="tRNA-synt_1c"/>
    <property type="match status" value="2"/>
</dbReference>
<dbReference type="InterPro" id="IPR014729">
    <property type="entry name" value="Rossmann-like_a/b/a_fold"/>
</dbReference>
<dbReference type="OrthoDB" id="9807503at2"/>
<sequence>MSEVRVRFAPSPTGFFHIGSARTALFNWLYARHTGGKFILRVEDTDKARNTEEALRVLVEGMRWLGLDWDEGPEVGGDCGPYFQSERQPIYDEYLKKLEAAGRTYEKDGAIWFKLEGERYTAYDDFKKAEVEKVKTAPVVIDDAVRGRVERAEEMDFVIVRKDGSPVFHFVNVVDDIAMGITHVIRGEDHLSNTSKHVELFKAFGVEPPKFAHIPLILKESGPGKMSKRDKGALIEEYEQRGFLPAAVRNYICLLGWSPKDDREKMDIGEIIERFDFAGINRGNARFDEQKLSALNAEYLRELEIGSFTFLVRPILAQAGVITEDEDEDYLQEVLKLAQPKARSLEALPEYVSYFFKDAYPEDEKTAAKIAKKTDPKVLIAEILPVLENAQSFDADSLKSALETHAEQQGVKVFAYFPALRFAVSGQGGGPDLLPMLEVMGRDRVLGRLRAFSR</sequence>
<keyword evidence="6 7" id="KW-0030">Aminoacyl-tRNA synthetase</keyword>
<evidence type="ECO:0000256" key="2">
    <source>
        <dbReference type="ARBA" id="ARBA00022598"/>
    </source>
</evidence>
<keyword evidence="7" id="KW-0963">Cytoplasm</keyword>
<organism evidence="10 11">
    <name type="scientific">Coraliomargarita sinensis</name>
    <dbReference type="NCBI Taxonomy" id="2174842"/>
    <lineage>
        <taxon>Bacteria</taxon>
        <taxon>Pseudomonadati</taxon>
        <taxon>Verrucomicrobiota</taxon>
        <taxon>Opitutia</taxon>
        <taxon>Puniceicoccales</taxon>
        <taxon>Coraliomargaritaceae</taxon>
        <taxon>Coraliomargarita</taxon>
    </lineage>
</organism>
<evidence type="ECO:0000256" key="6">
    <source>
        <dbReference type="ARBA" id="ARBA00023146"/>
    </source>
</evidence>
<dbReference type="HAMAP" id="MF_00022">
    <property type="entry name" value="Glu_tRNA_synth_type1"/>
    <property type="match status" value="1"/>
</dbReference>
<feature type="binding site" evidence="7">
    <location>
        <position position="228"/>
    </location>
    <ligand>
        <name>ATP</name>
        <dbReference type="ChEBI" id="CHEBI:30616"/>
    </ligand>
</feature>
<dbReference type="PANTHER" id="PTHR43311:SF2">
    <property type="entry name" value="GLUTAMATE--TRNA LIGASE, MITOCHONDRIAL-RELATED"/>
    <property type="match status" value="1"/>
</dbReference>